<dbReference type="Proteomes" id="UP000191418">
    <property type="component" value="Unassembled WGS sequence"/>
</dbReference>
<dbReference type="STRING" id="64969.SAMN02745127_01501"/>
<dbReference type="RefSeq" id="WP_078745108.1">
    <property type="nucleotide sequence ID" value="NZ_FUXG01000008.1"/>
</dbReference>
<organism evidence="2 3">
    <name type="scientific">Oceanospirillum multiglobuliferum</name>
    <dbReference type="NCBI Taxonomy" id="64969"/>
    <lineage>
        <taxon>Bacteria</taxon>
        <taxon>Pseudomonadati</taxon>
        <taxon>Pseudomonadota</taxon>
        <taxon>Gammaproteobacteria</taxon>
        <taxon>Oceanospirillales</taxon>
        <taxon>Oceanospirillaceae</taxon>
        <taxon>Oceanospirillum</taxon>
    </lineage>
</organism>
<dbReference type="OrthoDB" id="5343781at2"/>
<sequence>MMSVKHLLASSLLLLSASTALAEGDLTRKPVELPELILGTEESGYGLSQTEYQLETGKAYRLTVTASGLKPYALKAPAFFTSIYLRKIEVGAAEIKAVSLTELEFEDAGEAELFFVPIKPGQFPFYIDGLEHKGMTGNFVVR</sequence>
<evidence type="ECO:0000313" key="2">
    <source>
        <dbReference type="EMBL" id="OPX55545.1"/>
    </source>
</evidence>
<name>A0A1T4PJ76_9GAMM</name>
<evidence type="ECO:0000313" key="3">
    <source>
        <dbReference type="Proteomes" id="UP000191418"/>
    </source>
</evidence>
<proteinExistence type="predicted"/>
<dbReference type="AlphaFoldDB" id="A0A1T4PJ76"/>
<accession>A0A1T4PJ76</accession>
<protein>
    <submittedName>
        <fullName evidence="2">Copper-binding protein</fullName>
    </submittedName>
</protein>
<keyword evidence="3" id="KW-1185">Reference proteome</keyword>
<evidence type="ECO:0000256" key="1">
    <source>
        <dbReference type="SAM" id="SignalP"/>
    </source>
</evidence>
<feature type="signal peptide" evidence="1">
    <location>
        <begin position="1"/>
        <end position="22"/>
    </location>
</feature>
<feature type="chain" id="PRO_5012210977" evidence="1">
    <location>
        <begin position="23"/>
        <end position="142"/>
    </location>
</feature>
<comment type="caution">
    <text evidence="2">The sequence shown here is derived from an EMBL/GenBank/DDBJ whole genome shotgun (WGS) entry which is preliminary data.</text>
</comment>
<keyword evidence="1" id="KW-0732">Signal</keyword>
<gene>
    <name evidence="2" type="ORF">BTE48_07935</name>
</gene>
<dbReference type="EMBL" id="MTSM01000008">
    <property type="protein sequence ID" value="OPX55545.1"/>
    <property type="molecule type" value="Genomic_DNA"/>
</dbReference>
<reference evidence="2 3" key="1">
    <citation type="submission" date="2017-01" db="EMBL/GenBank/DDBJ databases">
        <title>Genome Sequencing of a Marine Spirillum, Oceanospirillum multiglobuliferum ATCC 33336, from Japan.</title>
        <authorList>
            <person name="Carney J.G."/>
            <person name="Trachtenberg A.M."/>
            <person name="Rheaume B.A."/>
            <person name="Linnane J.D."/>
            <person name="Pitts N.L."/>
            <person name="Mykles D.L."/>
            <person name="Maclea K.S."/>
        </authorList>
    </citation>
    <scope>NUCLEOTIDE SEQUENCE [LARGE SCALE GENOMIC DNA]</scope>
    <source>
        <strain evidence="2 3">ATCC 33336</strain>
    </source>
</reference>